<gene>
    <name evidence="1" type="ORF">AHLFYP4_00883</name>
</gene>
<proteinExistence type="predicted"/>
<reference evidence="1" key="1">
    <citation type="submission" date="2019-11" db="EMBL/GenBank/DDBJ databases">
        <authorList>
            <person name="Feng L."/>
        </authorList>
    </citation>
    <scope>NUCLEOTIDE SEQUENCE</scope>
    <source>
        <strain evidence="1">AhadrusLFYP4</strain>
    </source>
</reference>
<name>A0A6N2SDE1_ANAHA</name>
<evidence type="ECO:0000313" key="1">
    <source>
        <dbReference type="EMBL" id="VYS91342.1"/>
    </source>
</evidence>
<dbReference type="AlphaFoldDB" id="A0A6N2SDE1"/>
<protein>
    <submittedName>
        <fullName evidence="1">Uncharacterized protein</fullName>
    </submittedName>
</protein>
<accession>A0A6N2SDE1</accession>
<sequence>MKETVKERAILQEKITEGGINGKNAMTVSDINELKGHRGSAIHGIFITAGRAETAVTAERNKLKISAVGTAIHGTTIRRITTVDHLIDIFHLSRSGMKSIFNFFIMICKDLL</sequence>
<organism evidence="1">
    <name type="scientific">Anaerostipes hadrus</name>
    <dbReference type="NCBI Taxonomy" id="649756"/>
    <lineage>
        <taxon>Bacteria</taxon>
        <taxon>Bacillati</taxon>
        <taxon>Bacillota</taxon>
        <taxon>Clostridia</taxon>
        <taxon>Lachnospirales</taxon>
        <taxon>Lachnospiraceae</taxon>
        <taxon>Anaerostipes</taxon>
    </lineage>
</organism>
<dbReference type="EMBL" id="CACRSX010000018">
    <property type="protein sequence ID" value="VYS91342.1"/>
    <property type="molecule type" value="Genomic_DNA"/>
</dbReference>